<reference evidence="1" key="1">
    <citation type="journal article" date="2018" name="Arch. Virol.">
        <title>Complete genome sequence and analysis of ictalurid herpesvirus 2.</title>
        <authorList>
            <person name="Borzak R."/>
            <person name="Haluk T."/>
            <person name="Bartha D."/>
            <person name="Doszpoly A."/>
        </authorList>
    </citation>
    <scope>NUCLEOTIDE SEQUENCE</scope>
    <source>
        <strain evidence="1">760/94</strain>
    </source>
</reference>
<dbReference type="OrthoDB" id="7745at10239"/>
<dbReference type="KEGG" id="vg:35414673"/>
<dbReference type="Proteomes" id="UP000242696">
    <property type="component" value="Segment"/>
</dbReference>
<dbReference type="Pfam" id="PF25743">
    <property type="entry name" value="VG27"/>
    <property type="match status" value="1"/>
</dbReference>
<proteinExistence type="predicted"/>
<accession>A0A2H5AJF7</accession>
<organism evidence="1">
    <name type="scientific">black bullhead herpesvirus</name>
    <dbReference type="NCBI Taxonomy" id="508441"/>
    <lineage>
        <taxon>Viruses</taxon>
        <taxon>Duplodnaviria</taxon>
        <taxon>Heunggongvirae</taxon>
        <taxon>Peploviricota</taxon>
        <taxon>Herviviricetes</taxon>
        <taxon>Herpesvirales</taxon>
        <taxon>Alloherpesviridae</taxon>
        <taxon>Ictavirus</taxon>
        <taxon>Ictavirus ictaluridallo2</taxon>
    </lineage>
</organism>
<evidence type="ECO:0000313" key="2">
    <source>
        <dbReference type="Proteomes" id="UP000242696"/>
    </source>
</evidence>
<evidence type="ECO:0000313" key="1">
    <source>
        <dbReference type="EMBL" id="AUG72281.1"/>
    </source>
</evidence>
<dbReference type="RefSeq" id="YP_009447853.1">
    <property type="nucleotide sequence ID" value="NC_036579.1"/>
</dbReference>
<keyword evidence="2" id="KW-1185">Reference proteome</keyword>
<dbReference type="EMBL" id="MG271984">
    <property type="protein sequence ID" value="AUG72281.1"/>
    <property type="molecule type" value="Genomic_DNA"/>
</dbReference>
<dbReference type="InterPro" id="IPR057752">
    <property type="entry name" value="VG27-like"/>
</dbReference>
<sequence length="307" mass="33324">MCTASSTIRSQVSTQTLLKMACITGQLSPMYVNNVNMRGAYQPYIPVLEKFDPRELEVPKGVFVPMSGTKYFPTVHGMQPPIHMPVGIVQTGGLMSEPMSIDVIPGKLYTVLNTGRDNLRVGDQFTVQFPEPEDVEAQLRAYKKPGTRRLCNNAAFVRMGPLWGGFMAVKKIDPMVTRELLHKLTRDVTTAGCSELLYGMADLYGALLSLDKAVGGLFTTLAEGGTVTKEAVGAALTSDQVEIIKKLLDGAGIMLNNINFGTIGMYHSSTLANPSPSNPQSQVWCNNDGVTEPGLHFNAFIKQFSGV</sequence>
<dbReference type="GeneID" id="35414673"/>
<protein>
    <submittedName>
        <fullName evidence="1">ORF27</fullName>
    </submittedName>
</protein>
<name>A0A2H5AJF7_9VIRU</name>